<accession>A0A1D6J6C2</accession>
<reference evidence="1" key="1">
    <citation type="submission" date="2015-12" db="EMBL/GenBank/DDBJ databases">
        <title>Update maize B73 reference genome by single molecule sequencing technologies.</title>
        <authorList>
            <consortium name="Maize Genome Sequencing Project"/>
            <person name="Ware D."/>
        </authorList>
    </citation>
    <scope>NUCLEOTIDE SEQUENCE</scope>
    <source>
        <tissue evidence="1">Seedling</tissue>
    </source>
</reference>
<sequence>MRMTEKDDSYVAHVTEACHDAFRHLFGCTGSNSNQLCWLSDEEDIKMSSLIGLECLHQTLTTDLNILQLQRESQLKGLTSLSFFVNQGVSDASRDVDSKETHDRVQEGENKVFSAFGYFHKIATFEKVAGFQWKFAHVAFSKPEYLQDSDIVMNRFHVRYVFLLAKESFRKNIHCNIEGWEQHLGLEHTATTPKMSYLGNNQMNRI</sequence>
<proteinExistence type="predicted"/>
<dbReference type="EMBL" id="CM000786">
    <property type="protein sequence ID" value="AQK43473.1"/>
    <property type="molecule type" value="Genomic_DNA"/>
</dbReference>
<organism evidence="1">
    <name type="scientific">Zea mays</name>
    <name type="common">Maize</name>
    <dbReference type="NCBI Taxonomy" id="4577"/>
    <lineage>
        <taxon>Eukaryota</taxon>
        <taxon>Viridiplantae</taxon>
        <taxon>Streptophyta</taxon>
        <taxon>Embryophyta</taxon>
        <taxon>Tracheophyta</taxon>
        <taxon>Spermatophyta</taxon>
        <taxon>Magnoliopsida</taxon>
        <taxon>Liliopsida</taxon>
        <taxon>Poales</taxon>
        <taxon>Poaceae</taxon>
        <taxon>PACMAD clade</taxon>
        <taxon>Panicoideae</taxon>
        <taxon>Andropogonodae</taxon>
        <taxon>Andropogoneae</taxon>
        <taxon>Tripsacinae</taxon>
        <taxon>Zea</taxon>
    </lineage>
</organism>
<dbReference type="ExpressionAtlas" id="A0A1D6J6C2">
    <property type="expression patterns" value="baseline and differential"/>
</dbReference>
<dbReference type="InParanoid" id="A0A1D6J6C2"/>
<dbReference type="STRING" id="4577.A0A1D6J6C2"/>
<protein>
    <submittedName>
        <fullName evidence="1">Uncharacterized protein</fullName>
    </submittedName>
</protein>
<dbReference type="AlphaFoldDB" id="A0A1D6J6C2"/>
<gene>
    <name evidence="1" type="ORF">ZEAMMB73_Zm00001d025297</name>
</gene>
<name>A0A1D6J6C2_MAIZE</name>
<evidence type="ECO:0000313" key="1">
    <source>
        <dbReference type="EMBL" id="AQK43473.1"/>
    </source>
</evidence>